<dbReference type="InterPro" id="IPR036390">
    <property type="entry name" value="WH_DNA-bd_sf"/>
</dbReference>
<dbReference type="SUPFAM" id="SSF46785">
    <property type="entry name" value="Winged helix' DNA-binding domain"/>
    <property type="match status" value="1"/>
</dbReference>
<dbReference type="InterPro" id="IPR000944">
    <property type="entry name" value="Tscrpt_reg_Rrf2"/>
</dbReference>
<comment type="caution">
    <text evidence="1">The sequence shown here is derived from an EMBL/GenBank/DDBJ whole genome shotgun (WGS) entry which is preliminary data.</text>
</comment>
<dbReference type="PANTHER" id="PTHR33221">
    <property type="entry name" value="WINGED HELIX-TURN-HELIX TRANSCRIPTIONAL REGULATOR, RRF2 FAMILY"/>
    <property type="match status" value="1"/>
</dbReference>
<evidence type="ECO:0000313" key="1">
    <source>
        <dbReference type="EMBL" id="OUQ03383.1"/>
    </source>
</evidence>
<dbReference type="NCBIfam" id="TIGR00738">
    <property type="entry name" value="rrf2_super"/>
    <property type="match status" value="1"/>
</dbReference>
<dbReference type="PANTHER" id="PTHR33221:SF9">
    <property type="entry name" value="RRF2 FAMILY PROTEIN"/>
    <property type="match status" value="1"/>
</dbReference>
<dbReference type="RefSeq" id="WP_087258429.1">
    <property type="nucleotide sequence ID" value="NZ_CALURN010000013.1"/>
</dbReference>
<proteinExistence type="predicted"/>
<evidence type="ECO:0000313" key="2">
    <source>
        <dbReference type="Proteomes" id="UP000196258"/>
    </source>
</evidence>
<dbReference type="PROSITE" id="PS01332">
    <property type="entry name" value="HTH_RRF2_1"/>
    <property type="match status" value="1"/>
</dbReference>
<dbReference type="Proteomes" id="UP000196258">
    <property type="component" value="Unassembled WGS sequence"/>
</dbReference>
<protein>
    <submittedName>
        <fullName evidence="1">Rrf2 family transcriptional regulator</fullName>
    </submittedName>
</protein>
<reference evidence="2" key="1">
    <citation type="submission" date="2017-04" db="EMBL/GenBank/DDBJ databases">
        <title>Function of individual gut microbiota members based on whole genome sequencing of pure cultures obtained from chicken caecum.</title>
        <authorList>
            <person name="Medvecky M."/>
            <person name="Cejkova D."/>
            <person name="Polansky O."/>
            <person name="Karasova D."/>
            <person name="Kubasova T."/>
            <person name="Cizek A."/>
            <person name="Rychlik I."/>
        </authorList>
    </citation>
    <scope>NUCLEOTIDE SEQUENCE [LARGE SCALE GENOMIC DNA]</scope>
    <source>
        <strain evidence="2">An149</strain>
    </source>
</reference>
<organism evidence="1 2">
    <name type="scientific">Thomasclavelia spiroformis</name>
    <dbReference type="NCBI Taxonomy" id="29348"/>
    <lineage>
        <taxon>Bacteria</taxon>
        <taxon>Bacillati</taxon>
        <taxon>Bacillota</taxon>
        <taxon>Erysipelotrichia</taxon>
        <taxon>Erysipelotrichales</taxon>
        <taxon>Coprobacillaceae</taxon>
        <taxon>Thomasclavelia</taxon>
    </lineage>
</organism>
<dbReference type="InterPro" id="IPR036388">
    <property type="entry name" value="WH-like_DNA-bd_sf"/>
</dbReference>
<dbReference type="GO" id="GO:0003700">
    <property type="term" value="F:DNA-binding transcription factor activity"/>
    <property type="evidence" value="ECO:0007669"/>
    <property type="project" value="TreeGrafter"/>
</dbReference>
<dbReference type="GO" id="GO:0005829">
    <property type="term" value="C:cytosol"/>
    <property type="evidence" value="ECO:0007669"/>
    <property type="project" value="TreeGrafter"/>
</dbReference>
<name>A0A1Y4QGG3_9FIRM</name>
<dbReference type="PROSITE" id="PS51197">
    <property type="entry name" value="HTH_RRF2_2"/>
    <property type="match status" value="1"/>
</dbReference>
<dbReference type="AlphaFoldDB" id="A0A1Y4QGG3"/>
<gene>
    <name evidence="1" type="ORF">B5E91_12795</name>
</gene>
<dbReference type="Pfam" id="PF02082">
    <property type="entry name" value="Rrf2"/>
    <property type="match status" value="1"/>
</dbReference>
<dbReference type="EMBL" id="NFLB01000020">
    <property type="protein sequence ID" value="OUQ03383.1"/>
    <property type="molecule type" value="Genomic_DNA"/>
</dbReference>
<sequence>MKLKNSMEQAICLLIMIAHSDEKAPLKSYNISKSLGVSDSYLKKIIRQLVVAGLITSEAGKKGGVSLKKNPDKITLLDIFEAIEGKEPFARATGLVERVFSNELKEVKEQKQAMILEAFNQAEKSYKEKLKKITLQMAMVDRNKKTY</sequence>
<dbReference type="InterPro" id="IPR030489">
    <property type="entry name" value="TR_Rrf2-type_CS"/>
</dbReference>
<accession>A0A1Y4QGG3</accession>
<dbReference type="Gene3D" id="1.10.10.10">
    <property type="entry name" value="Winged helix-like DNA-binding domain superfamily/Winged helix DNA-binding domain"/>
    <property type="match status" value="1"/>
</dbReference>